<accession>A0A6A6XYG3</accession>
<reference evidence="3" key="2">
    <citation type="submission" date="2020-04" db="EMBL/GenBank/DDBJ databases">
        <authorList>
            <consortium name="NCBI Genome Project"/>
        </authorList>
    </citation>
    <scope>NUCLEOTIDE SEQUENCE</scope>
    <source>
        <strain evidence="3">CBS 304.34</strain>
    </source>
</reference>
<dbReference type="RefSeq" id="XP_033568570.1">
    <property type="nucleotide sequence ID" value="XM_033721536.1"/>
</dbReference>
<dbReference type="Proteomes" id="UP000504636">
    <property type="component" value="Unplaced"/>
</dbReference>
<reference evidence="3" key="3">
    <citation type="submission" date="2025-04" db="UniProtKB">
        <authorList>
            <consortium name="RefSeq"/>
        </authorList>
    </citation>
    <scope>IDENTIFICATION</scope>
    <source>
        <strain evidence="3">CBS 304.34</strain>
    </source>
</reference>
<evidence type="ECO:0000313" key="1">
    <source>
        <dbReference type="EMBL" id="KAF2801606.1"/>
    </source>
</evidence>
<protein>
    <submittedName>
        <fullName evidence="1 3">Uncharacterized protein</fullName>
    </submittedName>
</protein>
<organism evidence="1">
    <name type="scientific">Mytilinidion resinicola</name>
    <dbReference type="NCBI Taxonomy" id="574789"/>
    <lineage>
        <taxon>Eukaryota</taxon>
        <taxon>Fungi</taxon>
        <taxon>Dikarya</taxon>
        <taxon>Ascomycota</taxon>
        <taxon>Pezizomycotina</taxon>
        <taxon>Dothideomycetes</taxon>
        <taxon>Pleosporomycetidae</taxon>
        <taxon>Mytilinidiales</taxon>
        <taxon>Mytilinidiaceae</taxon>
        <taxon>Mytilinidion</taxon>
    </lineage>
</organism>
<dbReference type="GeneID" id="54462429"/>
<gene>
    <name evidence="1 3" type="ORF">BDZ99DRAFT_469595</name>
</gene>
<dbReference type="EMBL" id="MU003729">
    <property type="protein sequence ID" value="KAF2801606.1"/>
    <property type="molecule type" value="Genomic_DNA"/>
</dbReference>
<keyword evidence="2" id="KW-1185">Reference proteome</keyword>
<evidence type="ECO:0000313" key="3">
    <source>
        <dbReference type="RefSeq" id="XP_033568570.1"/>
    </source>
</evidence>
<dbReference type="OrthoDB" id="10345754at2759"/>
<proteinExistence type="predicted"/>
<sequence>MQRDEYVQGDYPQYLKDAVEAAGRNVSQQQASATNAPTRNSPMFVVMHEERYVYSSDCNENKIIGVFATVEVANSKIMEFFKKGHPDVVEEDNFVQGAEDPGLNQVTWGIDELGAVSLEYTDGGDGDFFRVDIKKQVLQN</sequence>
<dbReference type="AlphaFoldDB" id="A0A6A6XYG3"/>
<reference evidence="1 3" key="1">
    <citation type="journal article" date="2020" name="Stud. Mycol.">
        <title>101 Dothideomycetes genomes: a test case for predicting lifestyles and emergence of pathogens.</title>
        <authorList>
            <person name="Haridas S."/>
            <person name="Albert R."/>
            <person name="Binder M."/>
            <person name="Bloem J."/>
            <person name="Labutti K."/>
            <person name="Salamov A."/>
            <person name="Andreopoulos B."/>
            <person name="Baker S."/>
            <person name="Barry K."/>
            <person name="Bills G."/>
            <person name="Bluhm B."/>
            <person name="Cannon C."/>
            <person name="Castanera R."/>
            <person name="Culley D."/>
            <person name="Daum C."/>
            <person name="Ezra D."/>
            <person name="Gonzalez J."/>
            <person name="Henrissat B."/>
            <person name="Kuo A."/>
            <person name="Liang C."/>
            <person name="Lipzen A."/>
            <person name="Lutzoni F."/>
            <person name="Magnuson J."/>
            <person name="Mondo S."/>
            <person name="Nolan M."/>
            <person name="Ohm R."/>
            <person name="Pangilinan J."/>
            <person name="Park H.-J."/>
            <person name="Ramirez L."/>
            <person name="Alfaro M."/>
            <person name="Sun H."/>
            <person name="Tritt A."/>
            <person name="Yoshinaga Y."/>
            <person name="Zwiers L.-H."/>
            <person name="Turgeon B."/>
            <person name="Goodwin S."/>
            <person name="Spatafora J."/>
            <person name="Crous P."/>
            <person name="Grigoriev I."/>
        </authorList>
    </citation>
    <scope>NUCLEOTIDE SEQUENCE</scope>
    <source>
        <strain evidence="1 3">CBS 304.34</strain>
    </source>
</reference>
<evidence type="ECO:0000313" key="2">
    <source>
        <dbReference type="Proteomes" id="UP000504636"/>
    </source>
</evidence>
<name>A0A6A6XYG3_9PEZI</name>